<name>A0A0E9VA90_ANGAN</name>
<dbReference type="AlphaFoldDB" id="A0A0E9VA90"/>
<protein>
    <submittedName>
        <fullName evidence="1">Uncharacterized protein</fullName>
    </submittedName>
</protein>
<reference evidence="1" key="2">
    <citation type="journal article" date="2015" name="Fish Shellfish Immunol.">
        <title>Early steps in the European eel (Anguilla anguilla)-Vibrio vulnificus interaction in the gills: Role of the RtxA13 toxin.</title>
        <authorList>
            <person name="Callol A."/>
            <person name="Pajuelo D."/>
            <person name="Ebbesson L."/>
            <person name="Teles M."/>
            <person name="MacKenzie S."/>
            <person name="Amaro C."/>
        </authorList>
    </citation>
    <scope>NUCLEOTIDE SEQUENCE</scope>
</reference>
<dbReference type="EMBL" id="GBXM01034212">
    <property type="protein sequence ID" value="JAH74365.1"/>
    <property type="molecule type" value="Transcribed_RNA"/>
</dbReference>
<evidence type="ECO:0000313" key="1">
    <source>
        <dbReference type="EMBL" id="JAH74365.1"/>
    </source>
</evidence>
<proteinExistence type="predicted"/>
<sequence length="44" mass="5305">MLLLFYEFLPVQFYRTASTKHCVISYMKDKNKPGASFIKWSYDH</sequence>
<organism evidence="1">
    <name type="scientific">Anguilla anguilla</name>
    <name type="common">European freshwater eel</name>
    <name type="synonym">Muraena anguilla</name>
    <dbReference type="NCBI Taxonomy" id="7936"/>
    <lineage>
        <taxon>Eukaryota</taxon>
        <taxon>Metazoa</taxon>
        <taxon>Chordata</taxon>
        <taxon>Craniata</taxon>
        <taxon>Vertebrata</taxon>
        <taxon>Euteleostomi</taxon>
        <taxon>Actinopterygii</taxon>
        <taxon>Neopterygii</taxon>
        <taxon>Teleostei</taxon>
        <taxon>Anguilliformes</taxon>
        <taxon>Anguillidae</taxon>
        <taxon>Anguilla</taxon>
    </lineage>
</organism>
<reference evidence="1" key="1">
    <citation type="submission" date="2014-11" db="EMBL/GenBank/DDBJ databases">
        <authorList>
            <person name="Amaro Gonzalez C."/>
        </authorList>
    </citation>
    <scope>NUCLEOTIDE SEQUENCE</scope>
</reference>
<accession>A0A0E9VA90</accession>